<evidence type="ECO:0000256" key="1">
    <source>
        <dbReference type="SAM" id="Phobius"/>
    </source>
</evidence>
<keyword evidence="2" id="KW-0732">Signal</keyword>
<dbReference type="OrthoDB" id="7907262at2"/>
<evidence type="ECO:0000256" key="2">
    <source>
        <dbReference type="SAM" id="SignalP"/>
    </source>
</evidence>
<reference evidence="4" key="1">
    <citation type="submission" date="2018-09" db="EMBL/GenBank/DDBJ databases">
        <authorList>
            <person name="Tuo L."/>
        </authorList>
    </citation>
    <scope>NUCLEOTIDE SEQUENCE [LARGE SCALE GENOMIC DNA]</scope>
    <source>
        <strain evidence="4">M2BS4Y-1</strain>
    </source>
</reference>
<keyword evidence="4" id="KW-1185">Reference proteome</keyword>
<dbReference type="RefSeq" id="WP_119540589.1">
    <property type="nucleotide sequence ID" value="NZ_QYRN01000006.1"/>
</dbReference>
<name>A0A3A1WK49_9HYPH</name>
<organism evidence="3 4">
    <name type="scientific">Aureimonas flava</name>
    <dbReference type="NCBI Taxonomy" id="2320271"/>
    <lineage>
        <taxon>Bacteria</taxon>
        <taxon>Pseudomonadati</taxon>
        <taxon>Pseudomonadota</taxon>
        <taxon>Alphaproteobacteria</taxon>
        <taxon>Hyphomicrobiales</taxon>
        <taxon>Aurantimonadaceae</taxon>
        <taxon>Aureimonas</taxon>
    </lineage>
</organism>
<protein>
    <submittedName>
        <fullName evidence="3">Uncharacterized protein</fullName>
    </submittedName>
</protein>
<keyword evidence="1" id="KW-1133">Transmembrane helix</keyword>
<evidence type="ECO:0000313" key="4">
    <source>
        <dbReference type="Proteomes" id="UP000265750"/>
    </source>
</evidence>
<proteinExistence type="predicted"/>
<evidence type="ECO:0000313" key="3">
    <source>
        <dbReference type="EMBL" id="RIY00280.1"/>
    </source>
</evidence>
<keyword evidence="1" id="KW-0812">Transmembrane</keyword>
<comment type="caution">
    <text evidence="3">The sequence shown here is derived from an EMBL/GenBank/DDBJ whole genome shotgun (WGS) entry which is preliminary data.</text>
</comment>
<sequence length="110" mass="11032">MRLLAWIVRVAGCLLLAAATALAVGDIARSIASGATALMPLEAAARSVGLTLFDAAAGTVSASGVFAAEGRGASLASEIGRQPASVVLGLAGILFLFVGRPPRRATRTTR</sequence>
<feature type="chain" id="PRO_5017272027" evidence="2">
    <location>
        <begin position="24"/>
        <end position="110"/>
    </location>
</feature>
<accession>A0A3A1WK49</accession>
<dbReference type="AlphaFoldDB" id="A0A3A1WK49"/>
<feature type="transmembrane region" description="Helical" evidence="1">
    <location>
        <begin position="79"/>
        <end position="98"/>
    </location>
</feature>
<keyword evidence="1" id="KW-0472">Membrane</keyword>
<feature type="signal peptide" evidence="2">
    <location>
        <begin position="1"/>
        <end position="23"/>
    </location>
</feature>
<dbReference type="Proteomes" id="UP000265750">
    <property type="component" value="Unassembled WGS sequence"/>
</dbReference>
<gene>
    <name evidence="3" type="ORF">D3218_13470</name>
</gene>
<dbReference type="EMBL" id="QYRN01000006">
    <property type="protein sequence ID" value="RIY00280.1"/>
    <property type="molecule type" value="Genomic_DNA"/>
</dbReference>